<reference evidence="2 3" key="1">
    <citation type="submission" date="2020-02" db="EMBL/GenBank/DDBJ databases">
        <title>Genome sequencing for Draconibacterium sp. strain M1.</title>
        <authorList>
            <person name="Park S.-J."/>
        </authorList>
    </citation>
    <scope>NUCLEOTIDE SEQUENCE [LARGE SCALE GENOMIC DNA]</scope>
    <source>
        <strain evidence="2 3">M1</strain>
    </source>
</reference>
<evidence type="ECO:0000259" key="1">
    <source>
        <dbReference type="Pfam" id="PF00535"/>
    </source>
</evidence>
<protein>
    <submittedName>
        <fullName evidence="2">Glycosyltransferase family 2 protein</fullName>
    </submittedName>
</protein>
<dbReference type="Proteomes" id="UP000474630">
    <property type="component" value="Chromosome"/>
</dbReference>
<dbReference type="RefSeq" id="WP_163346542.1">
    <property type="nucleotide sequence ID" value="NZ_CP048409.1"/>
</dbReference>
<dbReference type="PANTHER" id="PTHR43179:SF10">
    <property type="entry name" value="GLYCOSYL TRANSFERASE"/>
    <property type="match status" value="1"/>
</dbReference>
<accession>A0A6C0RHH1</accession>
<proteinExistence type="predicted"/>
<keyword evidence="2" id="KW-0808">Transferase</keyword>
<dbReference type="GO" id="GO:0016740">
    <property type="term" value="F:transferase activity"/>
    <property type="evidence" value="ECO:0007669"/>
    <property type="project" value="UniProtKB-KW"/>
</dbReference>
<dbReference type="Gene3D" id="3.90.550.10">
    <property type="entry name" value="Spore Coat Polysaccharide Biosynthesis Protein SpsA, Chain A"/>
    <property type="match status" value="1"/>
</dbReference>
<dbReference type="InterPro" id="IPR029044">
    <property type="entry name" value="Nucleotide-diphossugar_trans"/>
</dbReference>
<dbReference type="PANTHER" id="PTHR43179">
    <property type="entry name" value="RHAMNOSYLTRANSFERASE WBBL"/>
    <property type="match status" value="1"/>
</dbReference>
<dbReference type="SUPFAM" id="SSF53448">
    <property type="entry name" value="Nucleotide-diphospho-sugar transferases"/>
    <property type="match status" value="1"/>
</dbReference>
<evidence type="ECO:0000313" key="2">
    <source>
        <dbReference type="EMBL" id="QIA08541.1"/>
    </source>
</evidence>
<sequence length="296" mass="34858">MKDAQDIKPCKKANVTASIVLYKTSPAELEKVCNSLFQNDIFTKIIIVDNSPDDRLKNTIPGKKVEYIFNDRNIGYGAAHNIAIRKIIDQSDYHLALNTDIFFSANVIPKIVDYLNKHPKVGLVLPKVLNLMGETQYLAKLLPTPSNLLIRLFLPENIFKNKRTKYQLAFNGYNTTMEAPCLSGCFMFFRVEALKEVGMFDERYFLYAEDFDLSRRIHEKYQTIYYPKVEITHYHHRHSYKSSRMMLVHMINTIRYFNKWGWFYDPKRWKTNNRALKELEYKLAKKEMNKSKAPKK</sequence>
<dbReference type="Pfam" id="PF00535">
    <property type="entry name" value="Glycos_transf_2"/>
    <property type="match status" value="1"/>
</dbReference>
<dbReference type="InterPro" id="IPR001173">
    <property type="entry name" value="Glyco_trans_2-like"/>
</dbReference>
<dbReference type="AlphaFoldDB" id="A0A6C0RHH1"/>
<dbReference type="CDD" id="cd04186">
    <property type="entry name" value="GT_2_like_c"/>
    <property type="match status" value="1"/>
</dbReference>
<organism evidence="2 3">
    <name type="scientific">Draconibacterium halophilum</name>
    <dbReference type="NCBI Taxonomy" id="2706887"/>
    <lineage>
        <taxon>Bacteria</taxon>
        <taxon>Pseudomonadati</taxon>
        <taxon>Bacteroidota</taxon>
        <taxon>Bacteroidia</taxon>
        <taxon>Marinilabiliales</taxon>
        <taxon>Prolixibacteraceae</taxon>
        <taxon>Draconibacterium</taxon>
    </lineage>
</organism>
<gene>
    <name evidence="2" type="ORF">G0Q07_12815</name>
</gene>
<dbReference type="KEGG" id="drc:G0Q07_12815"/>
<feature type="domain" description="Glycosyltransferase 2-like" evidence="1">
    <location>
        <begin position="25"/>
        <end position="197"/>
    </location>
</feature>
<dbReference type="EMBL" id="CP048409">
    <property type="protein sequence ID" value="QIA08541.1"/>
    <property type="molecule type" value="Genomic_DNA"/>
</dbReference>
<evidence type="ECO:0000313" key="3">
    <source>
        <dbReference type="Proteomes" id="UP000474630"/>
    </source>
</evidence>
<keyword evidence="3" id="KW-1185">Reference proteome</keyword>
<name>A0A6C0RHH1_9BACT</name>